<name>A0A6J5LFC9_9CAUD</name>
<organism evidence="1">
    <name type="scientific">uncultured Caudovirales phage</name>
    <dbReference type="NCBI Taxonomy" id="2100421"/>
    <lineage>
        <taxon>Viruses</taxon>
        <taxon>Duplodnaviria</taxon>
        <taxon>Heunggongvirae</taxon>
        <taxon>Uroviricota</taxon>
        <taxon>Caudoviricetes</taxon>
        <taxon>Peduoviridae</taxon>
        <taxon>Maltschvirus</taxon>
        <taxon>Maltschvirus maltsch</taxon>
    </lineage>
</organism>
<dbReference type="EMBL" id="LR796267">
    <property type="protein sequence ID" value="CAB4132342.1"/>
    <property type="molecule type" value="Genomic_DNA"/>
</dbReference>
<reference evidence="1" key="1">
    <citation type="submission" date="2020-04" db="EMBL/GenBank/DDBJ databases">
        <authorList>
            <person name="Chiriac C."/>
            <person name="Salcher M."/>
            <person name="Ghai R."/>
            <person name="Kavagutti S V."/>
        </authorList>
    </citation>
    <scope>NUCLEOTIDE SEQUENCE</scope>
</reference>
<proteinExistence type="predicted"/>
<evidence type="ECO:0000313" key="1">
    <source>
        <dbReference type="EMBL" id="CAB4132342.1"/>
    </source>
</evidence>
<protein>
    <submittedName>
        <fullName evidence="1">Uncharacterized protein</fullName>
    </submittedName>
</protein>
<gene>
    <name evidence="1" type="ORF">UFOVP248_23</name>
</gene>
<accession>A0A6J5LFC9</accession>
<sequence length="368" mass="36857">MCTGAEPLLLEGGAEALGGDMLFGDMLATGAGEGLGTMGLGDAALGLGATDMSLGAAGMGNYLASLGGEGSLLGSEFMSNLAPFSQSAADVASITGNAVPGLENNISNFEGLPESGGMTPTAQEPIPGVNQGSNLTARGYMTPEGTIASSTIPSEGFAGQGLSTLANTSGSYSLANTAANGGLGMTGTQGIGTSLGYGSEGLGLGAPSEGMFAGATIPAASTSPFSLENLMNNPMGAVKSAYDTVSKNPIPSMYAAGSLYDMYAKNKMAAAQKGMYNQNRADIMNTYAPGSPEYNLLQQQMARADAKAGRNSQYGARANDLAATIAKLRMGALGNLQSGQNALGNQALGNQYGMFNTPLMLAAYSAKT</sequence>